<sequence>MQGTIDGFSYGLVTPVAAFLMACLGAALGLRCTARSLRTCRPWKPGGLALGAATIGSGVWTMHFIAMTGFTVAEARIGYDAPTTFASLAVGIVMVGIGIFIVGYRGSSPMALGTGGTIIGLGIATMHYLGMAGLRVDGRVDYDTGIVTLSVLIAVGAATAALWVIVSYRGLMASVAASLVMGFAATGMHYTGMAAVHVHLPQNAGAPGGEPAAELLLPMLLGPAVFLLLSAVAMVFDPLLVTGGRKRERAAKAAADPCGSVGVPAQRIRPRPARRDPAAKAADKAAERAASRVGRTRRGSPDLHDW</sequence>
<dbReference type="GO" id="GO:0016020">
    <property type="term" value="C:membrane"/>
    <property type="evidence" value="ECO:0007669"/>
    <property type="project" value="UniProtKB-UniRule"/>
</dbReference>
<feature type="domain" description="MHYT" evidence="3">
    <location>
        <begin position="10"/>
        <end position="199"/>
    </location>
</feature>
<dbReference type="Pfam" id="PF03707">
    <property type="entry name" value="MHYT"/>
    <property type="match status" value="2"/>
</dbReference>
<feature type="transmembrane region" description="Helical" evidence="1">
    <location>
        <begin position="220"/>
        <end position="241"/>
    </location>
</feature>
<dbReference type="PANTHER" id="PTHR35152">
    <property type="entry name" value="DOMAIN SIGNALLING PROTEIN, PUTATIVE (AFU_ORTHOLOGUE AFUA_5G11310)-RELATED"/>
    <property type="match status" value="1"/>
</dbReference>
<keyword evidence="5" id="KW-1185">Reference proteome</keyword>
<name>A0A345HKQ2_9ACTN</name>
<dbReference type="AlphaFoldDB" id="A0A345HKQ2"/>
<feature type="transmembrane region" description="Helical" evidence="1">
    <location>
        <begin position="178"/>
        <end position="200"/>
    </location>
</feature>
<dbReference type="Proteomes" id="UP000253868">
    <property type="component" value="Chromosome"/>
</dbReference>
<dbReference type="InterPro" id="IPR005330">
    <property type="entry name" value="MHYT_dom"/>
</dbReference>
<keyword evidence="1" id="KW-0812">Transmembrane</keyword>
<feature type="transmembrane region" description="Helical" evidence="1">
    <location>
        <begin position="12"/>
        <end position="34"/>
    </location>
</feature>
<dbReference type="PROSITE" id="PS50924">
    <property type="entry name" value="MHYT"/>
    <property type="match status" value="1"/>
</dbReference>
<dbReference type="EMBL" id="CP031194">
    <property type="protein sequence ID" value="AXG77276.1"/>
    <property type="molecule type" value="Genomic_DNA"/>
</dbReference>
<dbReference type="KEGG" id="spad:DVK44_05760"/>
<dbReference type="RefSeq" id="WP_114658644.1">
    <property type="nucleotide sequence ID" value="NZ_CP031194.1"/>
</dbReference>
<keyword evidence="1" id="KW-1133">Transmembrane helix</keyword>
<protein>
    <recommendedName>
        <fullName evidence="3">MHYT domain-containing protein</fullName>
    </recommendedName>
</protein>
<evidence type="ECO:0000259" key="3">
    <source>
        <dbReference type="PROSITE" id="PS50924"/>
    </source>
</evidence>
<evidence type="ECO:0000313" key="5">
    <source>
        <dbReference type="Proteomes" id="UP000253868"/>
    </source>
</evidence>
<evidence type="ECO:0000256" key="2">
    <source>
        <dbReference type="SAM" id="MobiDB-lite"/>
    </source>
</evidence>
<feature type="transmembrane region" description="Helical" evidence="1">
    <location>
        <begin position="111"/>
        <end position="134"/>
    </location>
</feature>
<feature type="transmembrane region" description="Helical" evidence="1">
    <location>
        <begin position="85"/>
        <end position="104"/>
    </location>
</feature>
<reference evidence="5" key="1">
    <citation type="submission" date="2018-07" db="EMBL/GenBank/DDBJ databases">
        <authorList>
            <person name="Zhao J."/>
        </authorList>
    </citation>
    <scope>NUCLEOTIDE SEQUENCE [LARGE SCALE GENOMIC DNA]</scope>
    <source>
        <strain evidence="5">GSSD-12</strain>
    </source>
</reference>
<feature type="transmembrane region" description="Helical" evidence="1">
    <location>
        <begin position="146"/>
        <end position="166"/>
    </location>
</feature>
<dbReference type="PANTHER" id="PTHR35152:SF1">
    <property type="entry name" value="DOMAIN SIGNALLING PROTEIN, PUTATIVE (AFU_ORTHOLOGUE AFUA_5G11310)-RELATED"/>
    <property type="match status" value="1"/>
</dbReference>
<proteinExistence type="predicted"/>
<dbReference type="OrthoDB" id="3763366at2"/>
<feature type="transmembrane region" description="Helical" evidence="1">
    <location>
        <begin position="46"/>
        <end position="65"/>
    </location>
</feature>
<feature type="region of interest" description="Disordered" evidence="2">
    <location>
        <begin position="252"/>
        <end position="306"/>
    </location>
</feature>
<evidence type="ECO:0000313" key="4">
    <source>
        <dbReference type="EMBL" id="AXG77276.1"/>
    </source>
</evidence>
<gene>
    <name evidence="4" type="ORF">DVK44_05760</name>
</gene>
<keyword evidence="1" id="KW-0472">Membrane</keyword>
<organism evidence="4 5">
    <name type="scientific">Streptomyces paludis</name>
    <dbReference type="NCBI Taxonomy" id="2282738"/>
    <lineage>
        <taxon>Bacteria</taxon>
        <taxon>Bacillati</taxon>
        <taxon>Actinomycetota</taxon>
        <taxon>Actinomycetes</taxon>
        <taxon>Kitasatosporales</taxon>
        <taxon>Streptomycetaceae</taxon>
        <taxon>Streptomyces</taxon>
    </lineage>
</organism>
<feature type="compositionally biased region" description="Basic and acidic residues" evidence="2">
    <location>
        <begin position="273"/>
        <end position="290"/>
    </location>
</feature>
<accession>A0A345HKQ2</accession>
<evidence type="ECO:0000256" key="1">
    <source>
        <dbReference type="PROSITE-ProRule" id="PRU00244"/>
    </source>
</evidence>